<accession>A0ABQ9D3C4</accession>
<organism evidence="1 2">
    <name type="scientific">Willisornis vidua</name>
    <name type="common">Xingu scale-backed antbird</name>
    <dbReference type="NCBI Taxonomy" id="1566151"/>
    <lineage>
        <taxon>Eukaryota</taxon>
        <taxon>Metazoa</taxon>
        <taxon>Chordata</taxon>
        <taxon>Craniata</taxon>
        <taxon>Vertebrata</taxon>
        <taxon>Euteleostomi</taxon>
        <taxon>Archelosauria</taxon>
        <taxon>Archosauria</taxon>
        <taxon>Dinosauria</taxon>
        <taxon>Saurischia</taxon>
        <taxon>Theropoda</taxon>
        <taxon>Coelurosauria</taxon>
        <taxon>Aves</taxon>
        <taxon>Neognathae</taxon>
        <taxon>Neoaves</taxon>
        <taxon>Telluraves</taxon>
        <taxon>Australaves</taxon>
        <taxon>Passeriformes</taxon>
        <taxon>Thamnophilidae</taxon>
        <taxon>Willisornis</taxon>
    </lineage>
</organism>
<keyword evidence="2" id="KW-1185">Reference proteome</keyword>
<gene>
    <name evidence="1" type="ORF">WISP_94501</name>
</gene>
<sequence>MKAVHLTNRDRDQVDMFNISFSSVFNIENKPRGSQCPKLEDHNCENDQLLVNTEIARDVLLQLDPYKSMAPDWIHPGILKDLADVIAKPFLIFEQSWESRDSSCLEVGEHCSSFQEGQEGEPQKLQTCQCHFST</sequence>
<evidence type="ECO:0000313" key="1">
    <source>
        <dbReference type="EMBL" id="KAJ7412811.1"/>
    </source>
</evidence>
<comment type="caution">
    <text evidence="1">The sequence shown here is derived from an EMBL/GenBank/DDBJ whole genome shotgun (WGS) entry which is preliminary data.</text>
</comment>
<protein>
    <submittedName>
        <fullName evidence="1">Uncharacterized protein</fullName>
    </submittedName>
</protein>
<proteinExistence type="predicted"/>
<reference evidence="1" key="1">
    <citation type="submission" date="2019-10" db="EMBL/GenBank/DDBJ databases">
        <authorList>
            <person name="Soares A.E.R."/>
            <person name="Aleixo A."/>
            <person name="Schneider P."/>
            <person name="Miyaki C.Y."/>
            <person name="Schneider M.P."/>
            <person name="Mello C."/>
            <person name="Vasconcelos A.T.R."/>
        </authorList>
    </citation>
    <scope>NUCLEOTIDE SEQUENCE</scope>
    <source>
        <tissue evidence="1">Muscle</tissue>
    </source>
</reference>
<dbReference type="Proteomes" id="UP001145742">
    <property type="component" value="Unassembled WGS sequence"/>
</dbReference>
<evidence type="ECO:0000313" key="2">
    <source>
        <dbReference type="Proteomes" id="UP001145742"/>
    </source>
</evidence>
<name>A0ABQ9D3C4_9PASS</name>
<dbReference type="EMBL" id="WHWB01034197">
    <property type="protein sequence ID" value="KAJ7412811.1"/>
    <property type="molecule type" value="Genomic_DNA"/>
</dbReference>